<organism evidence="6 7">
    <name type="scientific">Hymenoscyphus fraxineus</name>
    <dbReference type="NCBI Taxonomy" id="746836"/>
    <lineage>
        <taxon>Eukaryota</taxon>
        <taxon>Fungi</taxon>
        <taxon>Dikarya</taxon>
        <taxon>Ascomycota</taxon>
        <taxon>Pezizomycotina</taxon>
        <taxon>Leotiomycetes</taxon>
        <taxon>Helotiales</taxon>
        <taxon>Helotiaceae</taxon>
        <taxon>Hymenoscyphus</taxon>
    </lineage>
</organism>
<comment type="similarity">
    <text evidence="2">Belongs to the AB hydrolase superfamily. LDAH family.</text>
</comment>
<dbReference type="OrthoDB" id="448051at2759"/>
<evidence type="ECO:0000256" key="2">
    <source>
        <dbReference type="ARBA" id="ARBA00008300"/>
    </source>
</evidence>
<dbReference type="PANTHER" id="PTHR13390">
    <property type="entry name" value="LIPASE"/>
    <property type="match status" value="1"/>
</dbReference>
<keyword evidence="3" id="KW-0551">Lipid droplet</keyword>
<reference evidence="6" key="1">
    <citation type="submission" date="2021-07" db="EMBL/GenBank/DDBJ databases">
        <authorList>
            <person name="Durling M."/>
        </authorList>
    </citation>
    <scope>NUCLEOTIDE SEQUENCE</scope>
</reference>
<feature type="region of interest" description="Disordered" evidence="5">
    <location>
        <begin position="1"/>
        <end position="22"/>
    </location>
</feature>
<dbReference type="SUPFAM" id="SSF53474">
    <property type="entry name" value="alpha/beta-Hydrolases"/>
    <property type="match status" value="1"/>
</dbReference>
<evidence type="ECO:0008006" key="8">
    <source>
        <dbReference type="Google" id="ProtNLM"/>
    </source>
</evidence>
<comment type="caution">
    <text evidence="6">The sequence shown here is derived from an EMBL/GenBank/DDBJ whole genome shotgun (WGS) entry which is preliminary data.</text>
</comment>
<sequence length="345" mass="38416">MALRNTFSRDPSQPTINISLPSPSKNTPHHLIYFITGNPGLIGYYRAFLETLHSLLSDSPASNITTKDVFDIYGQSLAGFDDTHTVPLSSSKNHLYSLEEVIDVSLETLEQLRIQQGPRQGQLYDSVIIMGHSVGAYISLEIIQRLKRRKLPTRITAGILLFPTVTHIAQSNSGIKISWLFKIPNFPRIASTVAKLLVSCAPVGVLKWLVGVVTGMPQEGANVTTAFLKSKMGIWQALHLAEDEMATITEDRWDEDIWGVEHKDSDSETLAPKLIFYFGENDHWVADHSRDVLIAARGTSDSENASSKPIMLIDDCEVPHGFCIRHSEIMAEKVRVWVDNIISNP</sequence>
<dbReference type="Gene3D" id="3.40.50.1820">
    <property type="entry name" value="alpha/beta hydrolase"/>
    <property type="match status" value="1"/>
</dbReference>
<keyword evidence="4" id="KW-0378">Hydrolase</keyword>
<evidence type="ECO:0000313" key="6">
    <source>
        <dbReference type="EMBL" id="CAG8958831.1"/>
    </source>
</evidence>
<dbReference type="AlphaFoldDB" id="A0A9N9L5A8"/>
<dbReference type="GO" id="GO:0016298">
    <property type="term" value="F:lipase activity"/>
    <property type="evidence" value="ECO:0007669"/>
    <property type="project" value="InterPro"/>
</dbReference>
<evidence type="ECO:0000256" key="5">
    <source>
        <dbReference type="SAM" id="MobiDB-lite"/>
    </source>
</evidence>
<dbReference type="EMBL" id="CAJVRL010000085">
    <property type="protein sequence ID" value="CAG8958831.1"/>
    <property type="molecule type" value="Genomic_DNA"/>
</dbReference>
<evidence type="ECO:0000256" key="4">
    <source>
        <dbReference type="ARBA" id="ARBA00022801"/>
    </source>
</evidence>
<dbReference type="Pfam" id="PF10230">
    <property type="entry name" value="LIDHydrolase"/>
    <property type="match status" value="1"/>
</dbReference>
<protein>
    <recommendedName>
        <fullName evidence="8">Lipid droplet-associated hydrolase</fullName>
    </recommendedName>
</protein>
<evidence type="ECO:0000256" key="1">
    <source>
        <dbReference type="ARBA" id="ARBA00004502"/>
    </source>
</evidence>
<dbReference type="Proteomes" id="UP000696280">
    <property type="component" value="Unassembled WGS sequence"/>
</dbReference>
<dbReference type="PANTHER" id="PTHR13390:SF0">
    <property type="entry name" value="LIPID DROPLET-ASSOCIATED HYDROLASE"/>
    <property type="match status" value="1"/>
</dbReference>
<dbReference type="GO" id="GO:0019915">
    <property type="term" value="P:lipid storage"/>
    <property type="evidence" value="ECO:0007669"/>
    <property type="project" value="InterPro"/>
</dbReference>
<comment type="subcellular location">
    <subcellularLocation>
        <location evidence="1">Lipid droplet</location>
    </subcellularLocation>
</comment>
<dbReference type="InterPro" id="IPR019363">
    <property type="entry name" value="LDAH"/>
</dbReference>
<dbReference type="InterPro" id="IPR029058">
    <property type="entry name" value="AB_hydrolase_fold"/>
</dbReference>
<dbReference type="GO" id="GO:0005811">
    <property type="term" value="C:lipid droplet"/>
    <property type="evidence" value="ECO:0007669"/>
    <property type="project" value="UniProtKB-SubCell"/>
</dbReference>
<name>A0A9N9L5A8_9HELO</name>
<gene>
    <name evidence="6" type="ORF">HYFRA_00011782</name>
</gene>
<accession>A0A9N9L5A8</accession>
<keyword evidence="7" id="KW-1185">Reference proteome</keyword>
<evidence type="ECO:0000313" key="7">
    <source>
        <dbReference type="Proteomes" id="UP000696280"/>
    </source>
</evidence>
<proteinExistence type="inferred from homology"/>
<evidence type="ECO:0000256" key="3">
    <source>
        <dbReference type="ARBA" id="ARBA00022677"/>
    </source>
</evidence>